<comment type="caution">
    <text evidence="1">The sequence shown here is derived from an EMBL/GenBank/DDBJ whole genome shotgun (WGS) entry which is preliminary data.</text>
</comment>
<dbReference type="Proteomes" id="UP000232722">
    <property type="component" value="Unassembled WGS sequence"/>
</dbReference>
<dbReference type="AlphaFoldDB" id="A0A2N0NL12"/>
<reference evidence="1 2" key="1">
    <citation type="submission" date="2016-04" db="EMBL/GenBank/DDBJ databases">
        <title>Genome analyses suggest a sexual origin of heterokaryosis in a supposedly ancient asexual fungus.</title>
        <authorList>
            <person name="Ropars J."/>
            <person name="Sedzielewska K."/>
            <person name="Noel J."/>
            <person name="Charron P."/>
            <person name="Farinelli L."/>
            <person name="Marton T."/>
            <person name="Kruger M."/>
            <person name="Pelin A."/>
            <person name="Brachmann A."/>
            <person name="Corradi N."/>
        </authorList>
    </citation>
    <scope>NUCLEOTIDE SEQUENCE [LARGE SCALE GENOMIC DNA]</scope>
    <source>
        <strain evidence="1 2">A5</strain>
    </source>
</reference>
<organism evidence="1 2">
    <name type="scientific">Rhizophagus irregularis</name>
    <dbReference type="NCBI Taxonomy" id="588596"/>
    <lineage>
        <taxon>Eukaryota</taxon>
        <taxon>Fungi</taxon>
        <taxon>Fungi incertae sedis</taxon>
        <taxon>Mucoromycota</taxon>
        <taxon>Glomeromycotina</taxon>
        <taxon>Glomeromycetes</taxon>
        <taxon>Glomerales</taxon>
        <taxon>Glomeraceae</taxon>
        <taxon>Rhizophagus</taxon>
    </lineage>
</organism>
<sequence>MNSQVQISNSDNNQPSLIFTHPTTFYYRPPNDCYHYRKYLGQYVLEIKN</sequence>
<name>A0A2N0NL12_9GLOM</name>
<reference evidence="1 2" key="2">
    <citation type="submission" date="2017-09" db="EMBL/GenBank/DDBJ databases">
        <title>Extensive intraspecific genome diversity in a model arbuscular mycorrhizal fungus.</title>
        <authorList>
            <person name="Chen E.C."/>
            <person name="Morin E."/>
            <person name="Beaudet D."/>
            <person name="Noel J."/>
            <person name="Ndikumana S."/>
            <person name="Charron P."/>
            <person name="St-Onge C."/>
            <person name="Giorgi J."/>
            <person name="Grigoriev I.V."/>
            <person name="Roux C."/>
            <person name="Martin F.M."/>
            <person name="Corradi N."/>
        </authorList>
    </citation>
    <scope>NUCLEOTIDE SEQUENCE [LARGE SCALE GENOMIC DNA]</scope>
    <source>
        <strain evidence="1 2">A5</strain>
    </source>
</reference>
<accession>A0A2N0NL12</accession>
<evidence type="ECO:0000313" key="1">
    <source>
        <dbReference type="EMBL" id="PKB95257.1"/>
    </source>
</evidence>
<proteinExistence type="predicted"/>
<gene>
    <name evidence="1" type="ORF">RhiirA5_437058</name>
</gene>
<evidence type="ECO:0000313" key="2">
    <source>
        <dbReference type="Proteomes" id="UP000232722"/>
    </source>
</evidence>
<dbReference type="EMBL" id="LLXJ01004962">
    <property type="protein sequence ID" value="PKB95257.1"/>
    <property type="molecule type" value="Genomic_DNA"/>
</dbReference>
<protein>
    <submittedName>
        <fullName evidence="1">Uncharacterized protein</fullName>
    </submittedName>
</protein>